<reference evidence="2 3" key="1">
    <citation type="submission" date="2016-10" db="EMBL/GenBank/DDBJ databases">
        <title>Paenibacillus species isolates.</title>
        <authorList>
            <person name="Beno S.M."/>
        </authorList>
    </citation>
    <scope>NUCLEOTIDE SEQUENCE [LARGE SCALE GENOMIC DNA]</scope>
    <source>
        <strain evidence="2 3">FSL H7-0604</strain>
    </source>
</reference>
<comment type="caution">
    <text evidence="2">The sequence shown here is derived from an EMBL/GenBank/DDBJ whole genome shotgun (WGS) entry which is preliminary data.</text>
</comment>
<dbReference type="AlphaFoldDB" id="A0A1R0X6E4"/>
<dbReference type="EMBL" id="MKQP01000027">
    <property type="protein sequence ID" value="OMD30115.1"/>
    <property type="molecule type" value="Genomic_DNA"/>
</dbReference>
<accession>A0A1R0X6E4</accession>
<proteinExistence type="predicted"/>
<feature type="domain" description="Carrier" evidence="1">
    <location>
        <begin position="18"/>
        <end position="73"/>
    </location>
</feature>
<dbReference type="InterPro" id="IPR009081">
    <property type="entry name" value="PP-bd_ACP"/>
</dbReference>
<evidence type="ECO:0000259" key="1">
    <source>
        <dbReference type="Pfam" id="PF00550"/>
    </source>
</evidence>
<evidence type="ECO:0000313" key="3">
    <source>
        <dbReference type="Proteomes" id="UP000187465"/>
    </source>
</evidence>
<dbReference type="Gene3D" id="1.10.1200.10">
    <property type="entry name" value="ACP-like"/>
    <property type="match status" value="1"/>
</dbReference>
<dbReference type="Proteomes" id="UP000187465">
    <property type="component" value="Unassembled WGS sequence"/>
</dbReference>
<protein>
    <recommendedName>
        <fullName evidence="1">Carrier domain-containing protein</fullName>
    </recommendedName>
</protein>
<dbReference type="KEGG" id="pod:PODO_11640"/>
<dbReference type="InterPro" id="IPR036736">
    <property type="entry name" value="ACP-like_sf"/>
</dbReference>
<gene>
    <name evidence="2" type="ORF">BJP51_21450</name>
</gene>
<organism evidence="2 3">
    <name type="scientific">Paenibacillus odorifer</name>
    <dbReference type="NCBI Taxonomy" id="189426"/>
    <lineage>
        <taxon>Bacteria</taxon>
        <taxon>Bacillati</taxon>
        <taxon>Bacillota</taxon>
        <taxon>Bacilli</taxon>
        <taxon>Bacillales</taxon>
        <taxon>Paenibacillaceae</taxon>
        <taxon>Paenibacillus</taxon>
    </lineage>
</organism>
<dbReference type="RefSeq" id="WP_036685937.1">
    <property type="nucleotide sequence ID" value="NZ_JARLKC010000013.1"/>
</dbReference>
<evidence type="ECO:0000313" key="2">
    <source>
        <dbReference type="EMBL" id="OMD30115.1"/>
    </source>
</evidence>
<dbReference type="SUPFAM" id="SSF47336">
    <property type="entry name" value="ACP-like"/>
    <property type="match status" value="1"/>
</dbReference>
<name>A0A1R0X6E4_9BACL</name>
<sequence>MDQIQQRVEVLLRLFVKCDISLEPESVFTDLEMDSLTYIKFIVEVERALQLDFDPYLLVAGHFPTVGDLTAYLWSKNGEGCATDA</sequence>
<dbReference type="Pfam" id="PF00550">
    <property type="entry name" value="PP-binding"/>
    <property type="match status" value="1"/>
</dbReference>